<proteinExistence type="predicted"/>
<protein>
    <recommendedName>
        <fullName evidence="6">YbjN domain-containing protein</fullName>
    </recommendedName>
</protein>
<gene>
    <name evidence="1" type="ORF">AFERRI_100109</name>
    <name evidence="3" type="ORF">AFERRI_50078</name>
    <name evidence="2" type="ORF">H2515_14390</name>
</gene>
<dbReference type="OrthoDB" id="5192220at2"/>
<dbReference type="InterPro" id="IPR019660">
    <property type="entry name" value="Put_sensory_transdc_reg_YbjN"/>
</dbReference>
<sequence length="155" mass="17322">MNHLEVAEKLFAELEWEAKTLPDYPVLTCALQVPNGVLDIFCHVHGERERVLFYLRPQNLEITMEKRPAVAEFLTRANYGLALGNFELDLDDGEINFKTILQAPATVLNTALLRPYLLIGVETINHYLPGLDRVLSGRETPAAAIKALETATAVH</sequence>
<evidence type="ECO:0000313" key="3">
    <source>
        <dbReference type="EMBL" id="SMH66877.1"/>
    </source>
</evidence>
<reference evidence="3 4" key="3">
    <citation type="submission" date="2017-03" db="EMBL/GenBank/DDBJ databases">
        <authorList>
            <person name="Regsiter A."/>
            <person name="William W."/>
        </authorList>
    </citation>
    <scope>NUCLEOTIDE SEQUENCE [LARGE SCALE GENOMIC DNA]</scope>
    <source>
        <strain evidence="3">PRJEB5721</strain>
    </source>
</reference>
<dbReference type="EMBL" id="LT841305">
    <property type="protein sequence ID" value="SMH66877.1"/>
    <property type="molecule type" value="Genomic_DNA"/>
</dbReference>
<organism evidence="1">
    <name type="scientific">Acidithiobacillus ferrivorans</name>
    <dbReference type="NCBI Taxonomy" id="160808"/>
    <lineage>
        <taxon>Bacteria</taxon>
        <taxon>Pseudomonadati</taxon>
        <taxon>Pseudomonadota</taxon>
        <taxon>Acidithiobacillia</taxon>
        <taxon>Acidithiobacillales</taxon>
        <taxon>Acidithiobacillaceae</taxon>
        <taxon>Acidithiobacillus</taxon>
    </lineage>
</organism>
<evidence type="ECO:0000313" key="4">
    <source>
        <dbReference type="Proteomes" id="UP000193925"/>
    </source>
</evidence>
<name>A0A060UQ20_9PROT</name>
<dbReference type="Proteomes" id="UP000595420">
    <property type="component" value="Chromosome"/>
</dbReference>
<dbReference type="EMBL" id="CCCS020000002">
    <property type="protein sequence ID" value="CDQ08674.1"/>
    <property type="molecule type" value="Genomic_DNA"/>
</dbReference>
<evidence type="ECO:0000313" key="5">
    <source>
        <dbReference type="Proteomes" id="UP000595420"/>
    </source>
</evidence>
<dbReference type="EMBL" id="CP059488">
    <property type="protein sequence ID" value="QQD72547.1"/>
    <property type="molecule type" value="Genomic_DNA"/>
</dbReference>
<reference evidence="1" key="2">
    <citation type="submission" date="2014-07" db="EMBL/GenBank/DDBJ databases">
        <title>Initial genome analysis of the psychrotolerant acidophile Acidithiobacillus ferrivorans CF27: insights into iron and sulfur oxidation pathways and into biofilm formation.</title>
        <authorList>
            <person name="Talla E."/>
            <person name="Hedrich S."/>
            <person name="Mangenot S."/>
            <person name="Ji B."/>
            <person name="Johnson D.B."/>
            <person name="Barbe V."/>
            <person name="Bonnefoy V."/>
        </authorList>
    </citation>
    <scope>NUCLEOTIDE SEQUENCE [LARGE SCALE GENOMIC DNA]</scope>
    <source>
        <strain evidence="1">CF27</strain>
    </source>
</reference>
<keyword evidence="4" id="KW-1185">Reference proteome</keyword>
<reference evidence="2 5" key="4">
    <citation type="submission" date="2020-07" db="EMBL/GenBank/DDBJ databases">
        <title>Complete genome sequence analysis of Acidithiobacillus ferrivorans XJFY6S-08 reveals extreme environmental adaptation to alpine acid mine drainage.</title>
        <authorList>
            <person name="Yan L."/>
            <person name="Ni Y."/>
        </authorList>
    </citation>
    <scope>NUCLEOTIDE SEQUENCE [LARGE SCALE GENOMIC DNA]</scope>
    <source>
        <strain evidence="2 5">XJFY6S-08</strain>
    </source>
</reference>
<dbReference type="AlphaFoldDB" id="A0A060UQ20"/>
<accession>A0A060UQ20</accession>
<dbReference type="RefSeq" id="WP_014030193.1">
    <property type="nucleotide sequence ID" value="NZ_CCCS020000002.1"/>
</dbReference>
<dbReference type="Proteomes" id="UP000193925">
    <property type="component" value="Chromosome AFERRI"/>
</dbReference>
<evidence type="ECO:0000313" key="2">
    <source>
        <dbReference type="EMBL" id="QQD72547.1"/>
    </source>
</evidence>
<reference evidence="1" key="1">
    <citation type="submission" date="2014-03" db="EMBL/GenBank/DDBJ databases">
        <authorList>
            <person name="Genoscope - CEA"/>
        </authorList>
    </citation>
    <scope>NUCLEOTIDE SEQUENCE [LARGE SCALE GENOMIC DNA]</scope>
    <source>
        <strain evidence="1">CF27</strain>
    </source>
</reference>
<dbReference type="Pfam" id="PF10722">
    <property type="entry name" value="YbjN"/>
    <property type="match status" value="1"/>
</dbReference>
<evidence type="ECO:0008006" key="6">
    <source>
        <dbReference type="Google" id="ProtNLM"/>
    </source>
</evidence>
<evidence type="ECO:0000313" key="1">
    <source>
        <dbReference type="EMBL" id="CDQ08674.1"/>
    </source>
</evidence>